<accession>A0A6D2LMW1</accession>
<evidence type="ECO:0000259" key="2">
    <source>
        <dbReference type="PROSITE" id="PS50104"/>
    </source>
</evidence>
<keyword evidence="4" id="KW-1185">Reference proteome</keyword>
<evidence type="ECO:0000256" key="1">
    <source>
        <dbReference type="ARBA" id="ARBA00023027"/>
    </source>
</evidence>
<gene>
    <name evidence="3" type="ORF">MERR_LOCUS48672</name>
</gene>
<dbReference type="PROSITE" id="PS50104">
    <property type="entry name" value="TIR"/>
    <property type="match status" value="1"/>
</dbReference>
<proteinExistence type="predicted"/>
<protein>
    <recommendedName>
        <fullName evidence="2">TIR domain-containing protein</fullName>
    </recommendedName>
</protein>
<sequence length="185" mass="21394">MLLKEIFKSIFGESTTDSDSNYPPVGFASSSSSSYTHKYSYDVFPSFSGQDVRRTFLSHFLERESRIAVVILSKNYASSSWCLNELQLIMESLECKDSLRQTVMTIFYEVEPSDVRKQTGEFGRAFKDLLWEDRGSETEMETSFDSSRGYCRRTFCFMVLFQNFHNILSICSTVLTSYVTYLLWG</sequence>
<reference evidence="3" key="1">
    <citation type="submission" date="2020-01" db="EMBL/GenBank/DDBJ databases">
        <authorList>
            <person name="Mishra B."/>
        </authorList>
    </citation>
    <scope>NUCLEOTIDE SEQUENCE [LARGE SCALE GENOMIC DNA]</scope>
</reference>
<dbReference type="GO" id="GO:0007165">
    <property type="term" value="P:signal transduction"/>
    <property type="evidence" value="ECO:0007669"/>
    <property type="project" value="InterPro"/>
</dbReference>
<dbReference type="AlphaFoldDB" id="A0A6D2LMW1"/>
<comment type="caution">
    <text evidence="3">The sequence shown here is derived from an EMBL/GenBank/DDBJ whole genome shotgun (WGS) entry which is preliminary data.</text>
</comment>
<dbReference type="PANTHER" id="PTHR32009:SF115">
    <property type="entry name" value="RPP1-LIKE DISEASE RESISTANCE PROTEIN-RELATED"/>
    <property type="match status" value="1"/>
</dbReference>
<dbReference type="InterPro" id="IPR035897">
    <property type="entry name" value="Toll_tir_struct_dom_sf"/>
</dbReference>
<dbReference type="Gene3D" id="3.40.50.10140">
    <property type="entry name" value="Toll/interleukin-1 receptor homology (TIR) domain"/>
    <property type="match status" value="1"/>
</dbReference>
<dbReference type="SMART" id="SM00255">
    <property type="entry name" value="TIR"/>
    <property type="match status" value="1"/>
</dbReference>
<dbReference type="OrthoDB" id="6160824at2759"/>
<evidence type="ECO:0000313" key="3">
    <source>
        <dbReference type="EMBL" id="CAA7061436.1"/>
    </source>
</evidence>
<dbReference type="SUPFAM" id="SSF52200">
    <property type="entry name" value="Toll/Interleukin receptor TIR domain"/>
    <property type="match status" value="1"/>
</dbReference>
<dbReference type="PANTHER" id="PTHR32009">
    <property type="entry name" value="TMV RESISTANCE PROTEIN N-LIKE"/>
    <property type="match status" value="1"/>
</dbReference>
<dbReference type="InterPro" id="IPR000157">
    <property type="entry name" value="TIR_dom"/>
</dbReference>
<organism evidence="3 4">
    <name type="scientific">Microthlaspi erraticum</name>
    <dbReference type="NCBI Taxonomy" id="1685480"/>
    <lineage>
        <taxon>Eukaryota</taxon>
        <taxon>Viridiplantae</taxon>
        <taxon>Streptophyta</taxon>
        <taxon>Embryophyta</taxon>
        <taxon>Tracheophyta</taxon>
        <taxon>Spermatophyta</taxon>
        <taxon>Magnoliopsida</taxon>
        <taxon>eudicotyledons</taxon>
        <taxon>Gunneridae</taxon>
        <taxon>Pentapetalae</taxon>
        <taxon>rosids</taxon>
        <taxon>malvids</taxon>
        <taxon>Brassicales</taxon>
        <taxon>Brassicaceae</taxon>
        <taxon>Coluteocarpeae</taxon>
        <taxon>Microthlaspi</taxon>
    </lineage>
</organism>
<dbReference type="Pfam" id="PF01582">
    <property type="entry name" value="TIR"/>
    <property type="match status" value="1"/>
</dbReference>
<dbReference type="Proteomes" id="UP000467841">
    <property type="component" value="Unassembled WGS sequence"/>
</dbReference>
<name>A0A6D2LMW1_9BRAS</name>
<feature type="domain" description="TIR" evidence="2">
    <location>
        <begin position="2"/>
        <end position="138"/>
    </location>
</feature>
<dbReference type="EMBL" id="CACVBM020001873">
    <property type="protein sequence ID" value="CAA7061436.1"/>
    <property type="molecule type" value="Genomic_DNA"/>
</dbReference>
<evidence type="ECO:0000313" key="4">
    <source>
        <dbReference type="Proteomes" id="UP000467841"/>
    </source>
</evidence>
<keyword evidence="1" id="KW-0520">NAD</keyword>